<dbReference type="OrthoDB" id="2674421at2759"/>
<keyword evidence="1" id="KW-0472">Membrane</keyword>
<protein>
    <submittedName>
        <fullName evidence="2">Uncharacterized protein</fullName>
    </submittedName>
</protein>
<reference evidence="2" key="1">
    <citation type="submission" date="2020-05" db="EMBL/GenBank/DDBJ databases">
        <title>Mycena genomes resolve the evolution of fungal bioluminescence.</title>
        <authorList>
            <person name="Tsai I.J."/>
        </authorList>
    </citation>
    <scope>NUCLEOTIDE SEQUENCE</scope>
    <source>
        <strain evidence="2">160909Yilan</strain>
    </source>
</reference>
<evidence type="ECO:0000313" key="3">
    <source>
        <dbReference type="Proteomes" id="UP000623467"/>
    </source>
</evidence>
<accession>A0A8H6YN39</accession>
<feature type="transmembrane region" description="Helical" evidence="1">
    <location>
        <begin position="422"/>
        <end position="439"/>
    </location>
</feature>
<gene>
    <name evidence="2" type="ORF">MSAN_01120200</name>
</gene>
<keyword evidence="1" id="KW-0812">Transmembrane</keyword>
<dbReference type="EMBL" id="JACAZH010000008">
    <property type="protein sequence ID" value="KAF7360905.1"/>
    <property type="molecule type" value="Genomic_DNA"/>
</dbReference>
<evidence type="ECO:0000256" key="1">
    <source>
        <dbReference type="SAM" id="Phobius"/>
    </source>
</evidence>
<dbReference type="AlphaFoldDB" id="A0A8H6YN39"/>
<proteinExistence type="predicted"/>
<evidence type="ECO:0000313" key="2">
    <source>
        <dbReference type="EMBL" id="KAF7360905.1"/>
    </source>
</evidence>
<sequence length="480" mass="54136">MDAPTLNVPAPRTNTEHVAARSEGSLCPITSSSTKRYDDKTLVDAFVMKISAGAFTMSKEPEPTYLGPLWFAHVHPEGQLYFSREGPLRVVTEAYLYSPQTFETVCRWIERIECLLSDVKVIISGDIELFVELEGQNCAYYLVDHTTCAQFWLEDSDTDKLGLPTVASTSQLKIVLEELYWIHVEHFPMHSLRISNEKLEEITAIFSHGLCDQMTSRVSTFPYTAEDCKVFVKILQGCRENMNNGHTTWIIARLWSLINSNRCLTFYGEEHARLSRNQSILWDPKPKHPWISTLMNYLTFNTSDVHRARLEDVFVDHMVYADRWAQLVGKSLKQWRASASGAFIGLMLHLPFLVLNSPCPPLLVVSTALFGSALGSSVLLDHAYEAMEGLSAADAMNYLESIQSPVYRFQFTGLAFSLPKALLLWGYLILLADYLLLVAKYQGLGMVVGMAVLCFFIVLVLASTVRAPWCRQNISGMQMV</sequence>
<keyword evidence="3" id="KW-1185">Reference proteome</keyword>
<comment type="caution">
    <text evidence="2">The sequence shown here is derived from an EMBL/GenBank/DDBJ whole genome shotgun (WGS) entry which is preliminary data.</text>
</comment>
<dbReference type="Proteomes" id="UP000623467">
    <property type="component" value="Unassembled WGS sequence"/>
</dbReference>
<keyword evidence="1" id="KW-1133">Transmembrane helix</keyword>
<name>A0A8H6YN39_9AGAR</name>
<organism evidence="2 3">
    <name type="scientific">Mycena sanguinolenta</name>
    <dbReference type="NCBI Taxonomy" id="230812"/>
    <lineage>
        <taxon>Eukaryota</taxon>
        <taxon>Fungi</taxon>
        <taxon>Dikarya</taxon>
        <taxon>Basidiomycota</taxon>
        <taxon>Agaricomycotina</taxon>
        <taxon>Agaricomycetes</taxon>
        <taxon>Agaricomycetidae</taxon>
        <taxon>Agaricales</taxon>
        <taxon>Marasmiineae</taxon>
        <taxon>Mycenaceae</taxon>
        <taxon>Mycena</taxon>
    </lineage>
</organism>
<feature type="transmembrane region" description="Helical" evidence="1">
    <location>
        <begin position="446"/>
        <end position="469"/>
    </location>
</feature>